<dbReference type="Proteomes" id="UP000664601">
    <property type="component" value="Unassembled WGS sequence"/>
</dbReference>
<dbReference type="Gene3D" id="3.40.50.300">
    <property type="entry name" value="P-loop containing nucleotide triphosphate hydrolases"/>
    <property type="match status" value="1"/>
</dbReference>
<evidence type="ECO:0000313" key="2">
    <source>
        <dbReference type="Proteomes" id="UP000664601"/>
    </source>
</evidence>
<name>A0ABS3L699_9ENTE</name>
<comment type="caution">
    <text evidence="1">The sequence shown here is derived from an EMBL/GenBank/DDBJ whole genome shotgun (WGS) entry which is preliminary data.</text>
</comment>
<keyword evidence="2" id="KW-1185">Reference proteome</keyword>
<keyword evidence="1" id="KW-0418">Kinase</keyword>
<protein>
    <submittedName>
        <fullName evidence="1">Adenylate kinase</fullName>
    </submittedName>
</protein>
<dbReference type="RefSeq" id="WP_207672046.1">
    <property type="nucleotide sequence ID" value="NZ_JAFREM010000004.1"/>
</dbReference>
<keyword evidence="1" id="KW-0808">Transferase</keyword>
<dbReference type="SUPFAM" id="SSF52540">
    <property type="entry name" value="P-loop containing nucleoside triphosphate hydrolases"/>
    <property type="match status" value="1"/>
</dbReference>
<sequence>MIILLTGASHTGKTVMAQKLLETYHYPYLSLDHLKMGLIRSHYTTLTPEDDDQLTIYMWPIVREIIKTAIENQQNLIVEGLYIPFDWMQDFSVKYLEEIQFYCLVMTENYIRKQFSTIKMHANDVEKRLDDSDYNLAEMIMENAENLRQCQKHGYRYILIDEHYPTTIDL</sequence>
<gene>
    <name evidence="1" type="ORF">JZO70_02960</name>
</gene>
<accession>A0ABS3L699</accession>
<dbReference type="EMBL" id="JAFREM010000004">
    <property type="protein sequence ID" value="MBO1305105.1"/>
    <property type="molecule type" value="Genomic_DNA"/>
</dbReference>
<reference evidence="1 2" key="1">
    <citation type="submission" date="2021-03" db="EMBL/GenBank/DDBJ databases">
        <title>Enterococcal diversity collection.</title>
        <authorList>
            <person name="Gilmore M.S."/>
            <person name="Schwartzman J."/>
            <person name="Van Tyne D."/>
            <person name="Martin M."/>
            <person name="Earl A.M."/>
            <person name="Manson A.L."/>
            <person name="Straub T."/>
            <person name="Salamzade R."/>
            <person name="Saavedra J."/>
            <person name="Lebreton F."/>
            <person name="Prichula J."/>
            <person name="Schaufler K."/>
            <person name="Gaca A."/>
            <person name="Sgardioli B."/>
            <person name="Wagenaar J."/>
            <person name="Strong T."/>
        </authorList>
    </citation>
    <scope>NUCLEOTIDE SEQUENCE [LARGE SCALE GENOMIC DNA]</scope>
    <source>
        <strain evidence="1 2">669A</strain>
    </source>
</reference>
<dbReference type="GO" id="GO:0016301">
    <property type="term" value="F:kinase activity"/>
    <property type="evidence" value="ECO:0007669"/>
    <property type="project" value="UniProtKB-KW"/>
</dbReference>
<evidence type="ECO:0000313" key="1">
    <source>
        <dbReference type="EMBL" id="MBO1305105.1"/>
    </source>
</evidence>
<organism evidence="1 2">
    <name type="scientific">Candidatus Enterococcus moelleringii</name>
    <dbReference type="NCBI Taxonomy" id="2815325"/>
    <lineage>
        <taxon>Bacteria</taxon>
        <taxon>Bacillati</taxon>
        <taxon>Bacillota</taxon>
        <taxon>Bacilli</taxon>
        <taxon>Lactobacillales</taxon>
        <taxon>Enterococcaceae</taxon>
        <taxon>Enterococcus</taxon>
    </lineage>
</organism>
<proteinExistence type="predicted"/>
<dbReference type="InterPro" id="IPR027417">
    <property type="entry name" value="P-loop_NTPase"/>
</dbReference>